<organism evidence="2 3">
    <name type="scientific">Sphingomonas aurantiaca</name>
    <dbReference type="NCBI Taxonomy" id="185949"/>
    <lineage>
        <taxon>Bacteria</taxon>
        <taxon>Pseudomonadati</taxon>
        <taxon>Pseudomonadota</taxon>
        <taxon>Alphaproteobacteria</taxon>
        <taxon>Sphingomonadales</taxon>
        <taxon>Sphingomonadaceae</taxon>
        <taxon>Sphingomonas</taxon>
    </lineage>
</organism>
<dbReference type="Gene3D" id="2.40.180.10">
    <property type="entry name" value="Catalase core domain"/>
    <property type="match status" value="1"/>
</dbReference>
<accession>A0A5E8AHG0</accession>
<evidence type="ECO:0000313" key="3">
    <source>
        <dbReference type="Proteomes" id="UP000326857"/>
    </source>
</evidence>
<sequence length="362" mass="38914">MIPSRPIAYRDDLEVEQPDEAALTREIVAQMAATQAAHAERHRHAHRDAHAKSHAILKGQMTVHPDLPAELAQGIFAHPCEHEIVARLSSAPGDIHSDSVPAPRGFALKVIGVGGERLTPDLGGANQDFLMVNFPTLAFGTIAKYKVMLGLLEKNADAPEAAQRLIAAAARGVKGALEALGASPGATLDGLARDHAHMLGETFHTQAAIRYGDYVAKLSLAPVGAVAELTGRQVEAGFSTMRDAVVDHFRHAGATYELRAQLCVDPNTMPVEDAAVLWDATLSPHRAIATLTFPPQDAYAPARQVHGDDHLAFNPWNGVATHRPLGGIMRIRKAAYESSSGQRHRLNAVARREPRSLDEIPD</sequence>
<dbReference type="EMBL" id="CABVLI010000048">
    <property type="protein sequence ID" value="VVT30457.1"/>
    <property type="molecule type" value="Genomic_DNA"/>
</dbReference>
<gene>
    <name evidence="2" type="ORF">SPHINGO391_520020</name>
</gene>
<dbReference type="PANTHER" id="PTHR36195">
    <property type="entry name" value="DOMAIN PROTEIN, PUTATIVE (AFU_ORTHOLOGUE AFUA_5G01990)-RELATED-RELATED"/>
    <property type="match status" value="1"/>
</dbReference>
<feature type="compositionally biased region" description="Basic and acidic residues" evidence="1">
    <location>
        <begin position="350"/>
        <end position="362"/>
    </location>
</feature>
<dbReference type="CDD" id="cd08152">
    <property type="entry name" value="y4iL_like"/>
    <property type="match status" value="1"/>
</dbReference>
<evidence type="ECO:0000313" key="2">
    <source>
        <dbReference type="EMBL" id="VVT30457.1"/>
    </source>
</evidence>
<proteinExistence type="predicted"/>
<dbReference type="GO" id="GO:0020037">
    <property type="term" value="F:heme binding"/>
    <property type="evidence" value="ECO:0007669"/>
    <property type="project" value="InterPro"/>
</dbReference>
<dbReference type="AlphaFoldDB" id="A0A5E8AHG0"/>
<dbReference type="RefSeq" id="WP_234422826.1">
    <property type="nucleotide sequence ID" value="NZ_LR701528.1"/>
</dbReference>
<evidence type="ECO:0000256" key="1">
    <source>
        <dbReference type="SAM" id="MobiDB-lite"/>
    </source>
</evidence>
<reference evidence="2 3" key="1">
    <citation type="submission" date="2019-09" db="EMBL/GenBank/DDBJ databases">
        <authorList>
            <person name="Dittami M. S."/>
        </authorList>
    </citation>
    <scope>NUCLEOTIDE SEQUENCE [LARGE SCALE GENOMIC DNA]</scope>
    <source>
        <strain evidence="2">SPHINGO391</strain>
    </source>
</reference>
<dbReference type="PANTHER" id="PTHR36195:SF4">
    <property type="entry name" value="DOMAIN PROTEIN, PUTATIVE (AFU_ORTHOLOGUE AFUA_5G01990)-RELATED"/>
    <property type="match status" value="1"/>
</dbReference>
<dbReference type="Proteomes" id="UP000326857">
    <property type="component" value="Unassembled WGS sequence"/>
</dbReference>
<protein>
    <submittedName>
        <fullName evidence="2">Catalase</fullName>
    </submittedName>
</protein>
<feature type="region of interest" description="Disordered" evidence="1">
    <location>
        <begin position="342"/>
        <end position="362"/>
    </location>
</feature>
<name>A0A5E8AHG0_9SPHN</name>
<dbReference type="SUPFAM" id="SSF56634">
    <property type="entry name" value="Heme-dependent catalase-like"/>
    <property type="match status" value="1"/>
</dbReference>
<dbReference type="InterPro" id="IPR020835">
    <property type="entry name" value="Catalase_sf"/>
</dbReference>